<keyword evidence="3" id="KW-1185">Reference proteome</keyword>
<proteinExistence type="predicted"/>
<protein>
    <submittedName>
        <fullName evidence="2">Uncharacterized protein</fullName>
    </submittedName>
</protein>
<sequence length="115" mass="13537">MQFLLADVRLKRFGYMSFEKLMLETLYSLYSAIYSSLRTAERYDPVDKQWNYIAPMKNAHHHFGTYTCNMLSVVEWFLCFENSKALCNRAYSLGRGTDGITSCTHFDSREGLWYN</sequence>
<dbReference type="EnsemblMetazoa" id="GAUT029356-RA">
    <property type="protein sequence ID" value="GAUT029356-PA"/>
    <property type="gene ID" value="GAUT029356"/>
</dbReference>
<dbReference type="AlphaFoldDB" id="A0A1A9V8M6"/>
<name>A0A1A9V8M6_GLOAU</name>
<dbReference type="Pfam" id="PF01344">
    <property type="entry name" value="Kelch_1"/>
    <property type="match status" value="1"/>
</dbReference>
<dbReference type="Proteomes" id="UP000078200">
    <property type="component" value="Unassembled WGS sequence"/>
</dbReference>
<evidence type="ECO:0000256" key="1">
    <source>
        <dbReference type="ARBA" id="ARBA00022441"/>
    </source>
</evidence>
<dbReference type="VEuPathDB" id="VectorBase:GAUT029356"/>
<keyword evidence="1" id="KW-0880">Kelch repeat</keyword>
<evidence type="ECO:0000313" key="3">
    <source>
        <dbReference type="Proteomes" id="UP000078200"/>
    </source>
</evidence>
<dbReference type="InterPro" id="IPR006652">
    <property type="entry name" value="Kelch_1"/>
</dbReference>
<reference evidence="2" key="1">
    <citation type="submission" date="2020-05" db="UniProtKB">
        <authorList>
            <consortium name="EnsemblMetazoa"/>
        </authorList>
    </citation>
    <scope>IDENTIFICATION</scope>
    <source>
        <strain evidence="2">TTRI</strain>
    </source>
</reference>
<organism evidence="2 3">
    <name type="scientific">Glossina austeni</name>
    <name type="common">Savannah tsetse fly</name>
    <dbReference type="NCBI Taxonomy" id="7395"/>
    <lineage>
        <taxon>Eukaryota</taxon>
        <taxon>Metazoa</taxon>
        <taxon>Ecdysozoa</taxon>
        <taxon>Arthropoda</taxon>
        <taxon>Hexapoda</taxon>
        <taxon>Insecta</taxon>
        <taxon>Pterygota</taxon>
        <taxon>Neoptera</taxon>
        <taxon>Endopterygota</taxon>
        <taxon>Diptera</taxon>
        <taxon>Brachycera</taxon>
        <taxon>Muscomorpha</taxon>
        <taxon>Hippoboscoidea</taxon>
        <taxon>Glossinidae</taxon>
        <taxon>Glossina</taxon>
    </lineage>
</organism>
<accession>A0A1A9V8M6</accession>
<evidence type="ECO:0000313" key="2">
    <source>
        <dbReference type="EnsemblMetazoa" id="GAUT029356-PA"/>
    </source>
</evidence>